<name>A0ABP3R500_9PROT</name>
<feature type="transmembrane region" description="Helical" evidence="5">
    <location>
        <begin position="20"/>
        <end position="38"/>
    </location>
</feature>
<comment type="similarity">
    <text evidence="1">Belongs to the peptidase S49 family.</text>
</comment>
<dbReference type="PANTHER" id="PTHR42987:SF6">
    <property type="entry name" value="PROTEINASE IV"/>
    <property type="match status" value="1"/>
</dbReference>
<evidence type="ECO:0000313" key="7">
    <source>
        <dbReference type="EMBL" id="GAA0603154.1"/>
    </source>
</evidence>
<evidence type="ECO:0000256" key="1">
    <source>
        <dbReference type="ARBA" id="ARBA00008683"/>
    </source>
</evidence>
<evidence type="ECO:0000256" key="2">
    <source>
        <dbReference type="ARBA" id="ARBA00022670"/>
    </source>
</evidence>
<dbReference type="Pfam" id="PF01343">
    <property type="entry name" value="Peptidase_S49"/>
    <property type="match status" value="1"/>
</dbReference>
<comment type="caution">
    <text evidence="7">The sequence shown here is derived from an EMBL/GenBank/DDBJ whole genome shotgun (WGS) entry which is preliminary data.</text>
</comment>
<proteinExistence type="inferred from homology"/>
<dbReference type="InterPro" id="IPR029045">
    <property type="entry name" value="ClpP/crotonase-like_dom_sf"/>
</dbReference>
<keyword evidence="2" id="KW-0645">Protease</keyword>
<gene>
    <name evidence="7" type="ORF">GCM10009416_46050</name>
</gene>
<dbReference type="SUPFAM" id="SSF52096">
    <property type="entry name" value="ClpP/crotonase"/>
    <property type="match status" value="1"/>
</dbReference>
<dbReference type="Gene3D" id="3.90.226.10">
    <property type="entry name" value="2-enoyl-CoA Hydratase, Chain A, domain 1"/>
    <property type="match status" value="1"/>
</dbReference>
<evidence type="ECO:0000259" key="6">
    <source>
        <dbReference type="Pfam" id="PF01343"/>
    </source>
</evidence>
<organism evidence="7 8">
    <name type="scientific">Craurococcus roseus</name>
    <dbReference type="NCBI Taxonomy" id="77585"/>
    <lineage>
        <taxon>Bacteria</taxon>
        <taxon>Pseudomonadati</taxon>
        <taxon>Pseudomonadota</taxon>
        <taxon>Alphaproteobacteria</taxon>
        <taxon>Acetobacterales</taxon>
        <taxon>Acetobacteraceae</taxon>
        <taxon>Craurococcus</taxon>
    </lineage>
</organism>
<dbReference type="InterPro" id="IPR047272">
    <property type="entry name" value="S49_SppA_C"/>
</dbReference>
<accession>A0ABP3R500</accession>
<keyword evidence="5" id="KW-1133">Transmembrane helix</keyword>
<reference evidence="8" key="1">
    <citation type="journal article" date="2019" name="Int. J. Syst. Evol. Microbiol.">
        <title>The Global Catalogue of Microorganisms (GCM) 10K type strain sequencing project: providing services to taxonomists for standard genome sequencing and annotation.</title>
        <authorList>
            <consortium name="The Broad Institute Genomics Platform"/>
            <consortium name="The Broad Institute Genome Sequencing Center for Infectious Disease"/>
            <person name="Wu L."/>
            <person name="Ma J."/>
        </authorList>
    </citation>
    <scope>NUCLEOTIDE SEQUENCE [LARGE SCALE GENOMIC DNA]</scope>
    <source>
        <strain evidence="8">JCM 9933</strain>
    </source>
</reference>
<dbReference type="InterPro" id="IPR004635">
    <property type="entry name" value="Pept_S49_SppA"/>
</dbReference>
<dbReference type="RefSeq" id="WP_343897776.1">
    <property type="nucleotide sequence ID" value="NZ_BAAAFZ010000088.1"/>
</dbReference>
<dbReference type="Gene3D" id="6.20.330.10">
    <property type="match status" value="1"/>
</dbReference>
<keyword evidence="8" id="KW-1185">Reference proteome</keyword>
<sequence>MPLEADLLIDRRRLKRRLALWRALAVLLVVAGAAFAAYRSAGAGLPGAAHLSRLTVEGVIGDDRKVIEALDRMRKDSSNRGVIVAIDSPGGSAGGGEALYAALNRVRQSGKPVVAVLRGTAASAGYMAAVASDRIFTREGTVTGSIGVLLQSFDASELLDRLGVRPELLTSGPLKAQPNPFQPLSPEGREAIMRVISDLHDQFVAKVVAGRGLEEAAVRAVADGRVLTGRQALERRLVDAIGGEPEARAWLAAEKGVPESLPVRDVETRSMAERLFRSAFQGAAKTLLSEWLGVDWPFPVWQLRP</sequence>
<keyword evidence="3" id="KW-0378">Hydrolase</keyword>
<dbReference type="NCBIfam" id="TIGR00706">
    <property type="entry name" value="SppA_dom"/>
    <property type="match status" value="1"/>
</dbReference>
<evidence type="ECO:0000256" key="4">
    <source>
        <dbReference type="ARBA" id="ARBA00022825"/>
    </source>
</evidence>
<dbReference type="EMBL" id="BAAAFZ010000088">
    <property type="protein sequence ID" value="GAA0603154.1"/>
    <property type="molecule type" value="Genomic_DNA"/>
</dbReference>
<keyword evidence="5" id="KW-0472">Membrane</keyword>
<dbReference type="PANTHER" id="PTHR42987">
    <property type="entry name" value="PEPTIDASE S49"/>
    <property type="match status" value="1"/>
</dbReference>
<protein>
    <recommendedName>
        <fullName evidence="6">Peptidase S49 domain-containing protein</fullName>
    </recommendedName>
</protein>
<evidence type="ECO:0000313" key="8">
    <source>
        <dbReference type="Proteomes" id="UP001501588"/>
    </source>
</evidence>
<dbReference type="CDD" id="cd07023">
    <property type="entry name" value="S49_Sppa_N_C"/>
    <property type="match status" value="1"/>
</dbReference>
<keyword evidence="4" id="KW-0720">Serine protease</keyword>
<dbReference type="Proteomes" id="UP001501588">
    <property type="component" value="Unassembled WGS sequence"/>
</dbReference>
<keyword evidence="5" id="KW-0812">Transmembrane</keyword>
<dbReference type="InterPro" id="IPR002142">
    <property type="entry name" value="Peptidase_S49"/>
</dbReference>
<evidence type="ECO:0000256" key="3">
    <source>
        <dbReference type="ARBA" id="ARBA00022801"/>
    </source>
</evidence>
<evidence type="ECO:0000256" key="5">
    <source>
        <dbReference type="SAM" id="Phobius"/>
    </source>
</evidence>
<feature type="domain" description="Peptidase S49" evidence="6">
    <location>
        <begin position="107"/>
        <end position="257"/>
    </location>
</feature>